<dbReference type="EC" id="5.2.1.8" evidence="4"/>
<protein>
    <recommendedName>
        <fullName evidence="4">Peptidyl-prolyl cis-trans isomerase</fullName>
        <ecNumber evidence="4">5.2.1.8</ecNumber>
    </recommendedName>
</protein>
<dbReference type="GO" id="GO:0003755">
    <property type="term" value="F:peptidyl-prolyl cis-trans isomerase activity"/>
    <property type="evidence" value="ECO:0007669"/>
    <property type="project" value="UniProtKB-UniRule"/>
</dbReference>
<dbReference type="Pfam" id="PF00254">
    <property type="entry name" value="FKBP_C"/>
    <property type="match status" value="1"/>
</dbReference>
<dbReference type="SUPFAM" id="SSF54534">
    <property type="entry name" value="FKBP-like"/>
    <property type="match status" value="1"/>
</dbReference>
<dbReference type="AlphaFoldDB" id="A0AAE3JNZ5"/>
<dbReference type="InterPro" id="IPR001179">
    <property type="entry name" value="PPIase_FKBP_dom"/>
</dbReference>
<dbReference type="InterPro" id="IPR046357">
    <property type="entry name" value="PPIase_dom_sf"/>
</dbReference>
<dbReference type="RefSeq" id="WP_237239080.1">
    <property type="nucleotide sequence ID" value="NZ_JAKKDU010000005.1"/>
</dbReference>
<comment type="caution">
    <text evidence="6">The sequence shown here is derived from an EMBL/GenBank/DDBJ whole genome shotgun (WGS) entry which is preliminary data.</text>
</comment>
<dbReference type="NCBIfam" id="TIGR03516">
    <property type="entry name" value="ppisom_GldI"/>
    <property type="match status" value="1"/>
</dbReference>
<proteinExistence type="inferred from homology"/>
<keyword evidence="7" id="KW-1185">Reference proteome</keyword>
<evidence type="ECO:0000256" key="1">
    <source>
        <dbReference type="ARBA" id="ARBA00000971"/>
    </source>
</evidence>
<dbReference type="Proteomes" id="UP001199795">
    <property type="component" value="Unassembled WGS sequence"/>
</dbReference>
<accession>A0AAE3JNZ5</accession>
<evidence type="ECO:0000256" key="3">
    <source>
        <dbReference type="PROSITE-ProRule" id="PRU00277"/>
    </source>
</evidence>
<keyword evidence="3 4" id="KW-0413">Isomerase</keyword>
<feature type="domain" description="PPIase FKBP-type" evidence="5">
    <location>
        <begin position="90"/>
        <end position="177"/>
    </location>
</feature>
<evidence type="ECO:0000313" key="6">
    <source>
        <dbReference type="EMBL" id="MCF7567730.1"/>
    </source>
</evidence>
<evidence type="ECO:0000259" key="5">
    <source>
        <dbReference type="PROSITE" id="PS50059"/>
    </source>
</evidence>
<comment type="similarity">
    <text evidence="4">Belongs to the FKBP-type PPIase family.</text>
</comment>
<keyword evidence="2 3" id="KW-0697">Rotamase</keyword>
<evidence type="ECO:0000256" key="2">
    <source>
        <dbReference type="ARBA" id="ARBA00023110"/>
    </source>
</evidence>
<dbReference type="PROSITE" id="PS50059">
    <property type="entry name" value="FKBP_PPIASE"/>
    <property type="match status" value="1"/>
</dbReference>
<sequence>MTEQLTILLALLILCGCKTPEARKPISVKTGSFIDASVERNKQLNAKEQASIQKIMALKKDNNYIASESGFWYYYNTKTDIDTLKTPNFGDIINYNYNIKDLNGVLIYSKEDIKTKTYAMDKEELFTGLREGLKLMKTGETVTFLFPSQKAYGYYGDQNKIGSNRPLICEVTVNSITQNQSK</sequence>
<reference evidence="6" key="1">
    <citation type="submission" date="2022-01" db="EMBL/GenBank/DDBJ databases">
        <title>Draft genome sequence of Sabulilitoribacter arenilitoris KCTC 52401.</title>
        <authorList>
            <person name="Oh J.-S."/>
        </authorList>
    </citation>
    <scope>NUCLEOTIDE SEQUENCE</scope>
    <source>
        <strain evidence="6">HMF6543</strain>
    </source>
</reference>
<name>A0AAE3JNZ5_9FLAO</name>
<dbReference type="Gene3D" id="3.10.50.40">
    <property type="match status" value="1"/>
</dbReference>
<evidence type="ECO:0000256" key="4">
    <source>
        <dbReference type="RuleBase" id="RU003915"/>
    </source>
</evidence>
<comment type="catalytic activity">
    <reaction evidence="1 3 4">
        <text>[protein]-peptidylproline (omega=180) = [protein]-peptidylproline (omega=0)</text>
        <dbReference type="Rhea" id="RHEA:16237"/>
        <dbReference type="Rhea" id="RHEA-COMP:10747"/>
        <dbReference type="Rhea" id="RHEA-COMP:10748"/>
        <dbReference type="ChEBI" id="CHEBI:83833"/>
        <dbReference type="ChEBI" id="CHEBI:83834"/>
        <dbReference type="EC" id="5.2.1.8"/>
    </reaction>
</comment>
<organism evidence="6 7">
    <name type="scientific">Wocania arenilitoris</name>
    <dbReference type="NCBI Taxonomy" id="2044858"/>
    <lineage>
        <taxon>Bacteria</taxon>
        <taxon>Pseudomonadati</taxon>
        <taxon>Bacteroidota</taxon>
        <taxon>Flavobacteriia</taxon>
        <taxon>Flavobacteriales</taxon>
        <taxon>Flavobacteriaceae</taxon>
        <taxon>Wocania</taxon>
    </lineage>
</organism>
<dbReference type="EMBL" id="JAKKDU010000005">
    <property type="protein sequence ID" value="MCF7567730.1"/>
    <property type="molecule type" value="Genomic_DNA"/>
</dbReference>
<evidence type="ECO:0000313" key="7">
    <source>
        <dbReference type="Proteomes" id="UP001199795"/>
    </source>
</evidence>
<dbReference type="InterPro" id="IPR019869">
    <property type="entry name" value="Motility-assoc_PPIase_GldI"/>
</dbReference>
<gene>
    <name evidence="6" type="primary">gldI</name>
    <name evidence="6" type="ORF">L3X37_05040</name>
</gene>